<dbReference type="EMBL" id="AM889285">
    <property type="protein sequence ID" value="CAP57622.1"/>
    <property type="molecule type" value="Genomic_DNA"/>
</dbReference>
<reference evidence="1 2" key="1">
    <citation type="journal article" date="2009" name="BMC Genomics">
        <title>Complete genome sequence of the sugarcane nitrogen-fixing endophyte Gluconacetobacter diazotrophicus Pal5.</title>
        <authorList>
            <person name="Bertalan M."/>
            <person name="Albano R."/>
            <person name="Padua V."/>
            <person name="Rouws L."/>
            <person name="Rojas C."/>
            <person name="Hemerly A."/>
            <person name="Teixeira K."/>
            <person name="Schwab S."/>
            <person name="Araujo J."/>
            <person name="Oliveira A."/>
            <person name="Franca L."/>
            <person name="Magalhaes V."/>
            <person name="Alqueres S."/>
            <person name="Cardoso A."/>
            <person name="Almeida W."/>
            <person name="Loureiro M.M."/>
            <person name="Nogueira E."/>
            <person name="Cidade D."/>
            <person name="Oliveira D."/>
            <person name="Simao T."/>
            <person name="Macedo J."/>
            <person name="Valadao A."/>
            <person name="Dreschsel M."/>
            <person name="Freitas F."/>
            <person name="Vidal M."/>
            <person name="Guedes H."/>
            <person name="Rodrigues E."/>
            <person name="Meneses C."/>
            <person name="Brioso P."/>
            <person name="Pozzer L."/>
            <person name="Figueiredo D."/>
            <person name="Montano H."/>
            <person name="Junior J."/>
            <person name="Filho G."/>
            <person name="Flores V."/>
            <person name="Ferreira B."/>
            <person name="Branco A."/>
            <person name="Gonzalez P."/>
            <person name="Guillobel H."/>
            <person name="Lemos M."/>
            <person name="Seibel L."/>
            <person name="Macedo J."/>
            <person name="Alves-Ferreira M."/>
            <person name="Sachetto-Martins G."/>
            <person name="Coelho A."/>
            <person name="Santos E."/>
            <person name="Amaral G."/>
            <person name="Neves A."/>
            <person name="Pacheco A.B."/>
            <person name="Carvalho D."/>
            <person name="Lery L."/>
            <person name="Bisch P."/>
            <person name="Rossle S.C."/>
            <person name="Urmenyi T."/>
            <person name="Kruger W.V."/>
            <person name="Martins O."/>
            <person name="Baldani J.I."/>
            <person name="Ferreira P.C."/>
        </authorList>
    </citation>
    <scope>NUCLEOTIDE SEQUENCE [LARGE SCALE GENOMIC DNA]</scope>
    <source>
        <strain evidence="2">ATCC 49037 / DSM 5601 / CCUG 37298 / CIP 103539 / LMG 7603 / PAl5</strain>
    </source>
</reference>
<evidence type="ECO:0000313" key="1">
    <source>
        <dbReference type="EMBL" id="CAP57622.1"/>
    </source>
</evidence>
<dbReference type="AlphaFoldDB" id="A9H7C8"/>
<organism evidence="1 2">
    <name type="scientific">Gluconacetobacter diazotrophicus (strain ATCC 49037 / DSM 5601 / CCUG 37298 / CIP 103539 / LMG 7603 / PAl5)</name>
    <dbReference type="NCBI Taxonomy" id="272568"/>
    <lineage>
        <taxon>Bacteria</taxon>
        <taxon>Pseudomonadati</taxon>
        <taxon>Pseudomonadota</taxon>
        <taxon>Alphaproteobacteria</taxon>
        <taxon>Acetobacterales</taxon>
        <taxon>Acetobacteraceae</taxon>
        <taxon>Gluconacetobacter</taxon>
    </lineage>
</organism>
<keyword evidence="2" id="KW-1185">Reference proteome</keyword>
<dbReference type="KEGG" id="gdi:GDI3679"/>
<evidence type="ECO:0000313" key="2">
    <source>
        <dbReference type="Proteomes" id="UP000001176"/>
    </source>
</evidence>
<proteinExistence type="predicted"/>
<dbReference type="OrthoDB" id="9989042at2"/>
<gene>
    <name evidence="1" type="ordered locus">GDI3679</name>
</gene>
<protein>
    <submittedName>
        <fullName evidence="1">Uncharacterized protein</fullName>
    </submittedName>
</protein>
<name>A9H7C8_GLUDA</name>
<accession>A9H7C8</accession>
<dbReference type="Proteomes" id="UP000001176">
    <property type="component" value="Chromosome"/>
</dbReference>
<dbReference type="RefSeq" id="WP_012228371.1">
    <property type="nucleotide sequence ID" value="NC_010125.1"/>
</dbReference>
<sequence length="211" mass="20892">MPEPSRQTLPVGDRPFVDGTGVLTLSAYQFLARLQAGASATIRNVQVIAAALGVPVASIPADGSAPVTLPASYPPVPDVSAGLRDAVADARLLAMLSGASRPDVSRPVAARDAGPPPAAPPPGVVVLHNGARVLDGFGVPAGRVAGWIGDLYLQRDGGAAGALWSKRRGAGTETGWAPAGGAAGVLPLVNGDTGPVGILSDPAGQTIGVPI</sequence>